<accession>E6K2N3</accession>
<evidence type="ECO:0000313" key="1">
    <source>
        <dbReference type="EMBL" id="EFT82587.1"/>
    </source>
</evidence>
<proteinExistence type="predicted"/>
<dbReference type="Proteomes" id="UP000004946">
    <property type="component" value="Chromosome"/>
</dbReference>
<name>E6K2N3_PARDN</name>
<comment type="caution">
    <text evidence="1">The sequence shown here is derived from an EMBL/GenBank/DDBJ whole genome shotgun (WGS) entry which is preliminary data.</text>
</comment>
<dbReference type="HOGENOM" id="CLU_603940_0_0_11"/>
<evidence type="ECO:0000313" key="2">
    <source>
        <dbReference type="Proteomes" id="UP000004946"/>
    </source>
</evidence>
<gene>
    <name evidence="1" type="ORF">HMPREF0620_1272</name>
</gene>
<dbReference type="AlphaFoldDB" id="E6K2N3"/>
<sequence>MKDLIALAFGSLIVTVSDAVKSRKPEIDDKFLSVRDENFSVLDGQSGVWAQEAENDYCRVDVGLTSYREAYGIFSEDLDRAVQYAMDSLQVKYKDLFAQVGCSPQNENRIQCDPDSNVGANLGDTADKADLFRSDTDVFASRASELDNECGERDTIIGSLNDMSRFISAQVNACHDMQDKWNSLSQAVKEFDGTYSSKFSGDFVSQQIADQARHETAQAIIQHSFFDVDAAADGDIRTNYTDKENSIEATIDDDGKVKIGGDFVRDHHLVNAQGEVQAGMTILGLRSQASASGEVDVGAGVEGEFGTNGFGVYGEGSAHAEAKASGDLGQDIGVNLPFGGFGTNLHGAAADAGVTYQDGKVNVDLSADAALGLGFGGAYQLPSMYGP</sequence>
<reference evidence="1 2" key="1">
    <citation type="submission" date="2010-12" db="EMBL/GenBank/DDBJ databases">
        <authorList>
            <person name="Muzny D."/>
            <person name="Qin X."/>
            <person name="Buhay C."/>
            <person name="Dugan-Rocha S."/>
            <person name="Ding Y."/>
            <person name="Chen G."/>
            <person name="Hawes A."/>
            <person name="Holder M."/>
            <person name="Jhangiani S."/>
            <person name="Johnson A."/>
            <person name="Khan Z."/>
            <person name="Li Z."/>
            <person name="Liu W."/>
            <person name="Liu X."/>
            <person name="Perez L."/>
            <person name="Shen H."/>
            <person name="Wang Q."/>
            <person name="Watt J."/>
            <person name="Xi L."/>
            <person name="Xin Y."/>
            <person name="Zhou J."/>
            <person name="Deng J."/>
            <person name="Jiang H."/>
            <person name="Liu Y."/>
            <person name="Qu J."/>
            <person name="Song X.-Z."/>
            <person name="Zhang L."/>
            <person name="Villasana D."/>
            <person name="Johnson A."/>
            <person name="Liu J."/>
            <person name="Liyanage D."/>
            <person name="Lorensuhewa L."/>
            <person name="Robinson T."/>
            <person name="Song A."/>
            <person name="Song B.-B."/>
            <person name="Dinh H."/>
            <person name="Thornton R."/>
            <person name="Coyle M."/>
            <person name="Francisco L."/>
            <person name="Jackson L."/>
            <person name="Javaid M."/>
            <person name="Korchina V."/>
            <person name="Kovar C."/>
            <person name="Mata R."/>
            <person name="Mathew T."/>
            <person name="Ngo R."/>
            <person name="Nguyen L."/>
            <person name="Nguyen N."/>
            <person name="Okwuonu G."/>
            <person name="Ongeri F."/>
            <person name="Pham C."/>
            <person name="Simmons D."/>
            <person name="Wilczek-Boney K."/>
            <person name="Hale W."/>
            <person name="Jakkamsetti A."/>
            <person name="Pham P."/>
            <person name="Ruth R."/>
            <person name="San Lucas F."/>
            <person name="Warren J."/>
            <person name="Zhang J."/>
            <person name="Zhao Z."/>
            <person name="Zhou C."/>
            <person name="Zhu D."/>
            <person name="Lee S."/>
            <person name="Bess C."/>
            <person name="Blankenburg K."/>
            <person name="Forbes L."/>
            <person name="Fu Q."/>
            <person name="Gubbala S."/>
            <person name="Hirani K."/>
            <person name="Jayaseelan J.C."/>
            <person name="Lara F."/>
            <person name="Munidasa M."/>
            <person name="Palculict T."/>
            <person name="Patil S."/>
            <person name="Pu L.-L."/>
            <person name="Saada N."/>
            <person name="Tang L."/>
            <person name="Weissenberger G."/>
            <person name="Zhu Y."/>
            <person name="Hemphill L."/>
            <person name="Shang Y."/>
            <person name="Youmans B."/>
            <person name="Ayvaz T."/>
            <person name="Ross M."/>
            <person name="Santibanez J."/>
            <person name="Aqrawi P."/>
            <person name="Gross S."/>
            <person name="Joshi V."/>
            <person name="Fowler G."/>
            <person name="Nazareth L."/>
            <person name="Reid J."/>
            <person name="Worley K."/>
            <person name="Petrosino J."/>
            <person name="Highlander S."/>
            <person name="Gibbs R."/>
        </authorList>
    </citation>
    <scope>NUCLEOTIDE SEQUENCE [LARGE SCALE GENOMIC DNA]</scope>
    <source>
        <strain evidence="1 2">DSM 10105</strain>
    </source>
</reference>
<protein>
    <submittedName>
        <fullName evidence="1">Uncharacterized protein</fullName>
    </submittedName>
</protein>
<organism evidence="1 2">
    <name type="scientific">Parascardovia denticolens DSM 10105 = JCM 12538</name>
    <dbReference type="NCBI Taxonomy" id="864564"/>
    <lineage>
        <taxon>Bacteria</taxon>
        <taxon>Bacillati</taxon>
        <taxon>Actinomycetota</taxon>
        <taxon>Actinomycetes</taxon>
        <taxon>Bifidobacteriales</taxon>
        <taxon>Bifidobacteriaceae</taxon>
        <taxon>Parascardovia</taxon>
    </lineage>
</organism>
<dbReference type="eggNOG" id="ENOG50330FU">
    <property type="taxonomic scope" value="Bacteria"/>
</dbReference>
<dbReference type="EMBL" id="AEON01000002">
    <property type="protein sequence ID" value="EFT82587.1"/>
    <property type="molecule type" value="Genomic_DNA"/>
</dbReference>
<keyword evidence="2" id="KW-1185">Reference proteome</keyword>